<dbReference type="InterPro" id="IPR050844">
    <property type="entry name" value="Coatomer_complex_subunit"/>
</dbReference>
<comment type="subcellular location">
    <subcellularLocation>
        <location evidence="1">Cytoplasmic vesicle membrane</location>
    </subcellularLocation>
</comment>
<accession>A0A8R7VEX9</accession>
<dbReference type="EnsemblPlants" id="TuG1812S0001028200.01.T01">
    <property type="protein sequence ID" value="TuG1812S0001028200.01.T01"/>
    <property type="gene ID" value="TuG1812S0001028200.01"/>
</dbReference>
<dbReference type="Pfam" id="PF00400">
    <property type="entry name" value="WD40"/>
    <property type="match status" value="4"/>
</dbReference>
<dbReference type="AlphaFoldDB" id="A0A8R7VEX9"/>
<dbReference type="GO" id="GO:0006886">
    <property type="term" value="P:intracellular protein transport"/>
    <property type="evidence" value="ECO:0007669"/>
    <property type="project" value="TreeGrafter"/>
</dbReference>
<dbReference type="PROSITE" id="PS50082">
    <property type="entry name" value="WD_REPEATS_2"/>
    <property type="match status" value="2"/>
</dbReference>
<dbReference type="PANTHER" id="PTHR19876">
    <property type="entry name" value="COATOMER"/>
    <property type="match status" value="1"/>
</dbReference>
<organism evidence="6 7">
    <name type="scientific">Triticum urartu</name>
    <name type="common">Red wild einkorn</name>
    <name type="synonym">Crithodium urartu</name>
    <dbReference type="NCBI Taxonomy" id="4572"/>
    <lineage>
        <taxon>Eukaryota</taxon>
        <taxon>Viridiplantae</taxon>
        <taxon>Streptophyta</taxon>
        <taxon>Embryophyta</taxon>
        <taxon>Tracheophyta</taxon>
        <taxon>Spermatophyta</taxon>
        <taxon>Magnoliopsida</taxon>
        <taxon>Liliopsida</taxon>
        <taxon>Poales</taxon>
        <taxon>Poaceae</taxon>
        <taxon>BOP clade</taxon>
        <taxon>Pooideae</taxon>
        <taxon>Triticodae</taxon>
        <taxon>Triticeae</taxon>
        <taxon>Triticinae</taxon>
        <taxon>Triticum</taxon>
    </lineage>
</organism>
<sequence>MEEVTSFQVHDSGNALCSIDVHPTKPYVLAGCGRHIKLWDWYQGWNCLKTFEEQSRAITELKFNPEETNSFASTSWDNTVKVWSLDSPKSKYTLSGHLSCVHCLDFFTCDGQQYLISGSRDKTAKIWDLQKEECVHTLEHESAVIFVRSHANLPVLVTGTWDCAVHVWSSTDFRLKTILQLGPGSGVAGFACLMGSGRFAVAHEKGVSIIQIPDEEEQSGCGNGSNENSISATD</sequence>
<dbReference type="PROSITE" id="PS50294">
    <property type="entry name" value="WD_REPEATS_REGION"/>
    <property type="match status" value="2"/>
</dbReference>
<dbReference type="Gene3D" id="2.130.10.10">
    <property type="entry name" value="YVTN repeat-like/Quinoprotein amine dehydrogenase"/>
    <property type="match status" value="1"/>
</dbReference>
<proteinExistence type="predicted"/>
<feature type="repeat" description="WD" evidence="5">
    <location>
        <begin position="94"/>
        <end position="137"/>
    </location>
</feature>
<evidence type="ECO:0000256" key="4">
    <source>
        <dbReference type="ARBA" id="ARBA00023329"/>
    </source>
</evidence>
<dbReference type="GO" id="GO:0006891">
    <property type="term" value="P:intra-Golgi vesicle-mediated transport"/>
    <property type="evidence" value="ECO:0007669"/>
    <property type="project" value="TreeGrafter"/>
</dbReference>
<evidence type="ECO:0000256" key="2">
    <source>
        <dbReference type="ARBA" id="ARBA00022574"/>
    </source>
</evidence>
<evidence type="ECO:0000313" key="7">
    <source>
        <dbReference type="Proteomes" id="UP000015106"/>
    </source>
</evidence>
<dbReference type="PANTHER" id="PTHR19876:SF72">
    <property type="entry name" value="COATOMER WD ASSOCIATED REGION DOMAIN-CONTAINING PROTEIN"/>
    <property type="match status" value="1"/>
</dbReference>
<dbReference type="InterPro" id="IPR036322">
    <property type="entry name" value="WD40_repeat_dom_sf"/>
</dbReference>
<evidence type="ECO:0000256" key="1">
    <source>
        <dbReference type="ARBA" id="ARBA00004156"/>
    </source>
</evidence>
<keyword evidence="4" id="KW-0968">Cytoplasmic vesicle</keyword>
<dbReference type="PROSITE" id="PS00678">
    <property type="entry name" value="WD_REPEATS_1"/>
    <property type="match status" value="1"/>
</dbReference>
<dbReference type="InterPro" id="IPR001680">
    <property type="entry name" value="WD40_rpt"/>
</dbReference>
<evidence type="ECO:0000256" key="5">
    <source>
        <dbReference type="PROSITE-ProRule" id="PRU00221"/>
    </source>
</evidence>
<dbReference type="GO" id="GO:0006888">
    <property type="term" value="P:endoplasmic reticulum to Golgi vesicle-mediated transport"/>
    <property type="evidence" value="ECO:0007669"/>
    <property type="project" value="TreeGrafter"/>
</dbReference>
<dbReference type="GO" id="GO:0006890">
    <property type="term" value="P:retrograde vesicle-mediated transport, Golgi to endoplasmic reticulum"/>
    <property type="evidence" value="ECO:0007669"/>
    <property type="project" value="TreeGrafter"/>
</dbReference>
<feature type="repeat" description="WD" evidence="5">
    <location>
        <begin position="51"/>
        <end position="93"/>
    </location>
</feature>
<protein>
    <submittedName>
        <fullName evidence="6">Uncharacterized protein</fullName>
    </submittedName>
</protein>
<keyword evidence="7" id="KW-1185">Reference proteome</keyword>
<evidence type="ECO:0000313" key="6">
    <source>
        <dbReference type="EnsemblPlants" id="TuG1812S0001028200.01.T01"/>
    </source>
</evidence>
<dbReference type="InterPro" id="IPR019775">
    <property type="entry name" value="WD40_repeat_CS"/>
</dbReference>
<reference evidence="7" key="1">
    <citation type="journal article" date="2013" name="Nature">
        <title>Draft genome of the wheat A-genome progenitor Triticum urartu.</title>
        <authorList>
            <person name="Ling H.Q."/>
            <person name="Zhao S."/>
            <person name="Liu D."/>
            <person name="Wang J."/>
            <person name="Sun H."/>
            <person name="Zhang C."/>
            <person name="Fan H."/>
            <person name="Li D."/>
            <person name="Dong L."/>
            <person name="Tao Y."/>
            <person name="Gao C."/>
            <person name="Wu H."/>
            <person name="Li Y."/>
            <person name="Cui Y."/>
            <person name="Guo X."/>
            <person name="Zheng S."/>
            <person name="Wang B."/>
            <person name="Yu K."/>
            <person name="Liang Q."/>
            <person name="Yang W."/>
            <person name="Lou X."/>
            <person name="Chen J."/>
            <person name="Feng M."/>
            <person name="Jian J."/>
            <person name="Zhang X."/>
            <person name="Luo G."/>
            <person name="Jiang Y."/>
            <person name="Liu J."/>
            <person name="Wang Z."/>
            <person name="Sha Y."/>
            <person name="Zhang B."/>
            <person name="Wu H."/>
            <person name="Tang D."/>
            <person name="Shen Q."/>
            <person name="Xue P."/>
            <person name="Zou S."/>
            <person name="Wang X."/>
            <person name="Liu X."/>
            <person name="Wang F."/>
            <person name="Yang Y."/>
            <person name="An X."/>
            <person name="Dong Z."/>
            <person name="Zhang K."/>
            <person name="Zhang X."/>
            <person name="Luo M.C."/>
            <person name="Dvorak J."/>
            <person name="Tong Y."/>
            <person name="Wang J."/>
            <person name="Yang H."/>
            <person name="Li Z."/>
            <person name="Wang D."/>
            <person name="Zhang A."/>
            <person name="Wang J."/>
        </authorList>
    </citation>
    <scope>NUCLEOTIDE SEQUENCE</scope>
    <source>
        <strain evidence="7">cv. G1812</strain>
    </source>
</reference>
<reference evidence="6" key="2">
    <citation type="submission" date="2022-06" db="UniProtKB">
        <authorList>
            <consortium name="EnsemblPlants"/>
        </authorList>
    </citation>
    <scope>IDENTIFICATION</scope>
</reference>
<dbReference type="SMART" id="SM00320">
    <property type="entry name" value="WD40"/>
    <property type="match status" value="4"/>
</dbReference>
<name>A0A8R7VEX9_TRIUA</name>
<dbReference type="Proteomes" id="UP000015106">
    <property type="component" value="Unassembled WGS sequence"/>
</dbReference>
<dbReference type="SUPFAM" id="SSF50978">
    <property type="entry name" value="WD40 repeat-like"/>
    <property type="match status" value="1"/>
</dbReference>
<dbReference type="InterPro" id="IPR015943">
    <property type="entry name" value="WD40/YVTN_repeat-like_dom_sf"/>
</dbReference>
<dbReference type="PRINTS" id="PR00320">
    <property type="entry name" value="GPROTEINBRPT"/>
</dbReference>
<dbReference type="Gramene" id="TuG1812S0001028200.01.T01">
    <property type="protein sequence ID" value="TuG1812S0001028200.01.T01"/>
    <property type="gene ID" value="TuG1812S0001028200.01"/>
</dbReference>
<evidence type="ECO:0000256" key="3">
    <source>
        <dbReference type="ARBA" id="ARBA00022737"/>
    </source>
</evidence>
<dbReference type="GO" id="GO:0030126">
    <property type="term" value="C:COPI vesicle coat"/>
    <property type="evidence" value="ECO:0007669"/>
    <property type="project" value="TreeGrafter"/>
</dbReference>
<dbReference type="InterPro" id="IPR020472">
    <property type="entry name" value="WD40_PAC1"/>
</dbReference>
<keyword evidence="2 5" id="KW-0853">WD repeat</keyword>
<keyword evidence="3" id="KW-0677">Repeat</keyword>